<evidence type="ECO:0000256" key="2">
    <source>
        <dbReference type="ARBA" id="ARBA00005013"/>
    </source>
</evidence>
<evidence type="ECO:0000256" key="3">
    <source>
        <dbReference type="ARBA" id="ARBA00005708"/>
    </source>
</evidence>
<dbReference type="CDD" id="cd00534">
    <property type="entry name" value="DHNA_DHNTPE"/>
    <property type="match status" value="1"/>
</dbReference>
<name>A0A3N0AWP9_9ACTN</name>
<comment type="similarity">
    <text evidence="3 6">Belongs to the DHNA family.</text>
</comment>
<dbReference type="GO" id="GO:0005737">
    <property type="term" value="C:cytoplasm"/>
    <property type="evidence" value="ECO:0007669"/>
    <property type="project" value="TreeGrafter"/>
</dbReference>
<dbReference type="Gene3D" id="3.30.1130.10">
    <property type="match status" value="1"/>
</dbReference>
<keyword evidence="4 6" id="KW-0289">Folate biosynthesis</keyword>
<dbReference type="RefSeq" id="WP_123209318.1">
    <property type="nucleotide sequence ID" value="NZ_JBHTHO010000002.1"/>
</dbReference>
<evidence type="ECO:0000256" key="4">
    <source>
        <dbReference type="ARBA" id="ARBA00022909"/>
    </source>
</evidence>
<dbReference type="GO" id="GO:0004150">
    <property type="term" value="F:dihydroneopterin aldolase activity"/>
    <property type="evidence" value="ECO:0007669"/>
    <property type="project" value="UniProtKB-UniRule"/>
</dbReference>
<dbReference type="EC" id="4.1.2.25" evidence="6"/>
<comment type="caution">
    <text evidence="8">The sequence shown here is derived from an EMBL/GenBank/DDBJ whole genome shotgun (WGS) entry which is preliminary data.</text>
</comment>
<dbReference type="EMBL" id="QIBX01000016">
    <property type="protein sequence ID" value="RNL38766.1"/>
    <property type="molecule type" value="Genomic_DNA"/>
</dbReference>
<organism evidence="8 9">
    <name type="scientific">Slackia equolifaciens</name>
    <dbReference type="NCBI Taxonomy" id="498718"/>
    <lineage>
        <taxon>Bacteria</taxon>
        <taxon>Bacillati</taxon>
        <taxon>Actinomycetota</taxon>
        <taxon>Coriobacteriia</taxon>
        <taxon>Eggerthellales</taxon>
        <taxon>Eggerthellaceae</taxon>
        <taxon>Slackia</taxon>
    </lineage>
</organism>
<dbReference type="InterPro" id="IPR006156">
    <property type="entry name" value="Dihydroneopterin_aldolase"/>
</dbReference>
<evidence type="ECO:0000256" key="5">
    <source>
        <dbReference type="ARBA" id="ARBA00023239"/>
    </source>
</evidence>
<comment type="catalytic activity">
    <reaction evidence="1 6">
        <text>7,8-dihydroneopterin = 6-hydroxymethyl-7,8-dihydropterin + glycolaldehyde</text>
        <dbReference type="Rhea" id="RHEA:10540"/>
        <dbReference type="ChEBI" id="CHEBI:17001"/>
        <dbReference type="ChEBI" id="CHEBI:17071"/>
        <dbReference type="ChEBI" id="CHEBI:44841"/>
        <dbReference type="EC" id="4.1.2.25"/>
    </reaction>
</comment>
<dbReference type="PANTHER" id="PTHR42844">
    <property type="entry name" value="DIHYDRONEOPTERIN ALDOLASE 1-RELATED"/>
    <property type="match status" value="1"/>
</dbReference>
<evidence type="ECO:0000313" key="8">
    <source>
        <dbReference type="EMBL" id="RNL38766.1"/>
    </source>
</evidence>
<keyword evidence="9" id="KW-1185">Reference proteome</keyword>
<dbReference type="Proteomes" id="UP000269591">
    <property type="component" value="Unassembled WGS sequence"/>
</dbReference>
<dbReference type="GO" id="GO:0046656">
    <property type="term" value="P:folic acid biosynthetic process"/>
    <property type="evidence" value="ECO:0007669"/>
    <property type="project" value="UniProtKB-UniRule"/>
</dbReference>
<comment type="pathway">
    <text evidence="2 6">Cofactor biosynthesis; tetrahydrofolate biosynthesis; 2-amino-4-hydroxy-6-hydroxymethyl-7,8-dihydropteridine diphosphate from 7,8-dihydroneopterin triphosphate: step 3/4.</text>
</comment>
<evidence type="ECO:0000256" key="1">
    <source>
        <dbReference type="ARBA" id="ARBA00001353"/>
    </source>
</evidence>
<dbReference type="GO" id="GO:0046654">
    <property type="term" value="P:tetrahydrofolate biosynthetic process"/>
    <property type="evidence" value="ECO:0007669"/>
    <property type="project" value="UniProtKB-UniRule"/>
</dbReference>
<dbReference type="InterPro" id="IPR043133">
    <property type="entry name" value="GTP-CH-I_C/QueF"/>
</dbReference>
<dbReference type="OrthoDB" id="3212934at2"/>
<keyword evidence="5 6" id="KW-0456">Lyase</keyword>
<dbReference type="SMART" id="SM00905">
    <property type="entry name" value="FolB"/>
    <property type="match status" value="1"/>
</dbReference>
<dbReference type="Pfam" id="PF02152">
    <property type="entry name" value="FolB"/>
    <property type="match status" value="1"/>
</dbReference>
<dbReference type="PANTHER" id="PTHR42844:SF1">
    <property type="entry name" value="DIHYDRONEOPTERIN ALDOLASE 1-RELATED"/>
    <property type="match status" value="1"/>
</dbReference>
<protein>
    <recommendedName>
        <fullName evidence="6">7,8-dihydroneopterin aldolase</fullName>
        <ecNumber evidence="6">4.1.2.25</ecNumber>
    </recommendedName>
</protein>
<dbReference type="NCBIfam" id="TIGR00525">
    <property type="entry name" value="folB"/>
    <property type="match status" value="1"/>
</dbReference>
<reference evidence="9" key="1">
    <citation type="submission" date="2018-05" db="EMBL/GenBank/DDBJ databases">
        <title>Genome Sequencing of selected type strains of the family Eggerthellaceae.</title>
        <authorList>
            <person name="Danylec N."/>
            <person name="Stoll D.A."/>
            <person name="Doetsch A."/>
            <person name="Huch M."/>
        </authorList>
    </citation>
    <scope>NUCLEOTIDE SEQUENCE [LARGE SCALE GENOMIC DNA]</scope>
    <source>
        <strain evidence="9">DSM 24851</strain>
    </source>
</reference>
<accession>A0A3N0AWP9</accession>
<gene>
    <name evidence="8" type="primary">folB</name>
    <name evidence="8" type="ORF">DMP06_08540</name>
</gene>
<dbReference type="AlphaFoldDB" id="A0A3N0AWP9"/>
<evidence type="ECO:0000256" key="6">
    <source>
        <dbReference type="RuleBase" id="RU362079"/>
    </source>
</evidence>
<dbReference type="NCBIfam" id="TIGR00526">
    <property type="entry name" value="folB_dom"/>
    <property type="match status" value="1"/>
</dbReference>
<dbReference type="InterPro" id="IPR006157">
    <property type="entry name" value="FolB_dom"/>
</dbReference>
<dbReference type="UniPathway" id="UPA00077">
    <property type="reaction ID" value="UER00154"/>
</dbReference>
<dbReference type="SUPFAM" id="SSF55620">
    <property type="entry name" value="Tetrahydrobiopterin biosynthesis enzymes-like"/>
    <property type="match status" value="1"/>
</dbReference>
<comment type="function">
    <text evidence="6">Catalyzes the conversion of 7,8-dihydroneopterin to 6-hydroxymethyl-7,8-dihydropterin.</text>
</comment>
<proteinExistence type="inferred from homology"/>
<evidence type="ECO:0000259" key="7">
    <source>
        <dbReference type="SMART" id="SM00905"/>
    </source>
</evidence>
<feature type="domain" description="Dihydroneopterin aldolase/epimerase" evidence="7">
    <location>
        <begin position="4"/>
        <end position="117"/>
    </location>
</feature>
<evidence type="ECO:0000313" key="9">
    <source>
        <dbReference type="Proteomes" id="UP000269591"/>
    </source>
</evidence>
<sequence>MDQIRIVDLEVFANHGVYPEENALGQKFLVSATLHADLSRACETDCLEYSVNYGEVCHLIDRAMKEETFDLIERVAQMLVDAILEAYPAVERVDIEVKKPWAPIGLPLSYASVAISRSRA</sequence>